<dbReference type="Gene3D" id="2.30.29.30">
    <property type="entry name" value="Pleckstrin-homology domain (PH domain)/Phosphotyrosine-binding domain (PTB)"/>
    <property type="match status" value="1"/>
</dbReference>
<reference evidence="3" key="1">
    <citation type="submission" date="2019-11" db="UniProtKB">
        <authorList>
            <consortium name="WormBaseParasite"/>
        </authorList>
    </citation>
    <scope>IDENTIFICATION</scope>
</reference>
<feature type="domain" description="IRS-type PTB" evidence="2">
    <location>
        <begin position="190"/>
        <end position="266"/>
    </location>
</feature>
<organism evidence="3">
    <name type="scientific">Mesocestoides corti</name>
    <name type="common">Flatworm</name>
    <dbReference type="NCBI Taxonomy" id="53468"/>
    <lineage>
        <taxon>Eukaryota</taxon>
        <taxon>Metazoa</taxon>
        <taxon>Spiralia</taxon>
        <taxon>Lophotrochozoa</taxon>
        <taxon>Platyhelminthes</taxon>
        <taxon>Cestoda</taxon>
        <taxon>Eucestoda</taxon>
        <taxon>Cyclophyllidea</taxon>
        <taxon>Mesocestoididae</taxon>
        <taxon>Mesocestoides</taxon>
    </lineage>
</organism>
<name>A0A5K3EW98_MESCO</name>
<sequence length="596" mass="67228">MAVVRDGFILQDISKNDDHSSSEWIPATLEISGCPSKLILVANPIEQIYETMDEEDHETRFHINSFKRCMKCTYKEIDDPTNEAHHTKSQPRYQIVLQKRKILKGEELRFGFNEKASQRLFLIYIREALKKNQKHSSHHVYRFRRSWHNAKKRDLPTFCDINEIDDYLTENQVYEKHGLNVTKVRVLPTELAVRLQLHGIVLFEIKDYSIYLLDYITMSEINRWHFKAIRSFGFNKDRLYILTGSHCVGGRGLLILESENCADITNSMICVVKSLAGESEPPSEVTDSPLPNAVPNSAKKSMQDLSASLQDFCRAHCCSLPPLKNRTEGQTAETDDLGSNDHPTRSSETANVNSGNDDDNLSLDEFGAANSEMNSLEVDLKQRFSLSGEVEGKVRSSANENFCLSKEAKKLTLKTSVLRKSLSEFFSHGATRGEVVKSPLPPSPTLLKCVSSTTYTADCLPHSPNVLLNDRKSHSLVDTQKVQGNDNERICLSEQKHARRTESAKAVQLIKWRDLSEKEDYCSSASKRVLMESPEHGGESDYRGSDLVVEQQLSTTQGTESPSMQEEASLPSSSSTARNRQLEAALRHDMIAFTAF</sequence>
<dbReference type="Pfam" id="PF02174">
    <property type="entry name" value="IRS"/>
    <property type="match status" value="1"/>
</dbReference>
<dbReference type="WBParaSite" id="MCU_003607-RA">
    <property type="protein sequence ID" value="MCU_003607-RA"/>
    <property type="gene ID" value="MCU_003607"/>
</dbReference>
<dbReference type="PANTHER" id="PTHR21258:SF62">
    <property type="entry name" value="INSULIN RECEPTOR SUBSTRATE 1"/>
    <property type="match status" value="1"/>
</dbReference>
<evidence type="ECO:0000259" key="2">
    <source>
        <dbReference type="Pfam" id="PF02174"/>
    </source>
</evidence>
<accession>A0A5K3EW98</accession>
<dbReference type="GO" id="GO:0007169">
    <property type="term" value="P:cell surface receptor protein tyrosine kinase signaling pathway"/>
    <property type="evidence" value="ECO:0007669"/>
    <property type="project" value="TreeGrafter"/>
</dbReference>
<feature type="region of interest" description="Disordered" evidence="1">
    <location>
        <begin position="280"/>
        <end position="299"/>
    </location>
</feature>
<evidence type="ECO:0000313" key="3">
    <source>
        <dbReference type="WBParaSite" id="MCU_003607-RA"/>
    </source>
</evidence>
<dbReference type="SUPFAM" id="SSF50729">
    <property type="entry name" value="PH domain-like"/>
    <property type="match status" value="1"/>
</dbReference>
<dbReference type="PANTHER" id="PTHR21258">
    <property type="entry name" value="DOCKING PROTEIN RELATED"/>
    <property type="match status" value="1"/>
</dbReference>
<feature type="region of interest" description="Disordered" evidence="1">
    <location>
        <begin position="324"/>
        <end position="363"/>
    </location>
</feature>
<feature type="region of interest" description="Disordered" evidence="1">
    <location>
        <begin position="552"/>
        <end position="578"/>
    </location>
</feature>
<dbReference type="GO" id="GO:0005737">
    <property type="term" value="C:cytoplasm"/>
    <property type="evidence" value="ECO:0007669"/>
    <property type="project" value="TreeGrafter"/>
</dbReference>
<evidence type="ECO:0000256" key="1">
    <source>
        <dbReference type="SAM" id="MobiDB-lite"/>
    </source>
</evidence>
<protein>
    <submittedName>
        <fullName evidence="3">IRS-type PTB domain-containing protein</fullName>
    </submittedName>
</protein>
<dbReference type="InterPro" id="IPR002404">
    <property type="entry name" value="IRS_PTB"/>
</dbReference>
<proteinExistence type="predicted"/>
<dbReference type="SMART" id="SM01244">
    <property type="entry name" value="IRS"/>
    <property type="match status" value="1"/>
</dbReference>
<dbReference type="InterPro" id="IPR011993">
    <property type="entry name" value="PH-like_dom_sf"/>
</dbReference>
<dbReference type="InterPro" id="IPR050996">
    <property type="entry name" value="Docking_Protein_DOK"/>
</dbReference>
<dbReference type="AlphaFoldDB" id="A0A5K3EW98"/>